<evidence type="ECO:0000313" key="3">
    <source>
        <dbReference type="Proteomes" id="UP000051845"/>
    </source>
</evidence>
<evidence type="ECO:0000259" key="1">
    <source>
        <dbReference type="Pfam" id="PF09848"/>
    </source>
</evidence>
<dbReference type="InterPro" id="IPR018647">
    <property type="entry name" value="SLFN_3-like_DNA/RNA_helicase"/>
</dbReference>
<protein>
    <recommendedName>
        <fullName evidence="1">Schlafen group 3-like DNA/RNA helicase domain-containing protein</fullName>
    </recommendedName>
</protein>
<evidence type="ECO:0000313" key="2">
    <source>
        <dbReference type="EMBL" id="KRM76643.1"/>
    </source>
</evidence>
<dbReference type="SUPFAM" id="SSF52540">
    <property type="entry name" value="P-loop containing nucleoside triphosphate hydrolases"/>
    <property type="match status" value="1"/>
</dbReference>
<dbReference type="AlphaFoldDB" id="A0A0R2BMQ7"/>
<dbReference type="PATRIC" id="fig|1423733.4.peg.1186"/>
<organism evidence="2 3">
    <name type="scientific">Secundilactobacillus collinoides DSM 20515 = JCM 1123</name>
    <dbReference type="NCBI Taxonomy" id="1423733"/>
    <lineage>
        <taxon>Bacteria</taxon>
        <taxon>Bacillati</taxon>
        <taxon>Bacillota</taxon>
        <taxon>Bacilli</taxon>
        <taxon>Lactobacillales</taxon>
        <taxon>Lactobacillaceae</taxon>
        <taxon>Secundilactobacillus</taxon>
    </lineage>
</organism>
<reference evidence="2 3" key="1">
    <citation type="journal article" date="2015" name="Genome Announc.">
        <title>Expanding the biotechnology potential of lactobacilli through comparative genomics of 213 strains and associated genera.</title>
        <authorList>
            <person name="Sun Z."/>
            <person name="Harris H.M."/>
            <person name="McCann A."/>
            <person name="Guo C."/>
            <person name="Argimon S."/>
            <person name="Zhang W."/>
            <person name="Yang X."/>
            <person name="Jeffery I.B."/>
            <person name="Cooney J.C."/>
            <person name="Kagawa T.F."/>
            <person name="Liu W."/>
            <person name="Song Y."/>
            <person name="Salvetti E."/>
            <person name="Wrobel A."/>
            <person name="Rasinkangas P."/>
            <person name="Parkhill J."/>
            <person name="Rea M.C."/>
            <person name="O'Sullivan O."/>
            <person name="Ritari J."/>
            <person name="Douillard F.P."/>
            <person name="Paul Ross R."/>
            <person name="Yang R."/>
            <person name="Briner A.E."/>
            <person name="Felis G.E."/>
            <person name="de Vos W.M."/>
            <person name="Barrangou R."/>
            <person name="Klaenhammer T.R."/>
            <person name="Caufield P.W."/>
            <person name="Cui Y."/>
            <person name="Zhang H."/>
            <person name="O'Toole P.W."/>
        </authorList>
    </citation>
    <scope>NUCLEOTIDE SEQUENCE [LARGE SCALE GENOMIC DNA]</scope>
    <source>
        <strain evidence="2 3">DSM 20515</strain>
    </source>
</reference>
<dbReference type="InterPro" id="IPR027417">
    <property type="entry name" value="P-loop_NTPase"/>
</dbReference>
<gene>
    <name evidence="2" type="ORF">FC82_GL001123</name>
</gene>
<dbReference type="EMBL" id="AYYR01000022">
    <property type="protein sequence ID" value="KRM76643.1"/>
    <property type="molecule type" value="Genomic_DNA"/>
</dbReference>
<sequence>MTSINQPIIKKIPYGKDCLKKINEKNNQAVETYILNFPTVYIVSQNTTKAGTTAAKYEVYVGETNDINQRTDQHLNTDVKPNNSWDKFLKNSNSNLYIIGHDHFNKSLTMDVENRLMLYLSSVPNVIKVDNRRENEQNHYFPEKEASLIFSKIWAKLQQDNSTLFPVESVIRDSAIFKASPFHKLTDEQFQAQGKIINCIHKAMQNETENQLILIEGAAGTGKTVLLSTIFYAVSQIKKNNSHNQTESVSTSLLVNQNEQLKVYNDIAQKLGIEKKKGEAVMKPATFIHNFEKKGEAK</sequence>
<dbReference type="Proteomes" id="UP000051845">
    <property type="component" value="Unassembled WGS sequence"/>
</dbReference>
<accession>A0A0R2BMQ7</accession>
<name>A0A0R2BMQ7_SECCO</name>
<comment type="caution">
    <text evidence="2">The sequence shown here is derived from an EMBL/GenBank/DDBJ whole genome shotgun (WGS) entry which is preliminary data.</text>
</comment>
<dbReference type="Gene3D" id="3.40.50.300">
    <property type="entry name" value="P-loop containing nucleotide triphosphate hydrolases"/>
    <property type="match status" value="1"/>
</dbReference>
<proteinExistence type="predicted"/>
<feature type="domain" description="Schlafen group 3-like DNA/RNA helicase" evidence="1">
    <location>
        <begin position="211"/>
        <end position="294"/>
    </location>
</feature>
<dbReference type="Pfam" id="PF09848">
    <property type="entry name" value="SLFN-g3_helicase"/>
    <property type="match status" value="1"/>
</dbReference>